<feature type="domain" description="Cadherin-like" evidence="1">
    <location>
        <begin position="155"/>
        <end position="247"/>
    </location>
</feature>
<dbReference type="AlphaFoldDB" id="A0A964BVG0"/>
<reference evidence="2" key="1">
    <citation type="journal article" date="2021" name="Antonie Van Leeuwenhoek">
        <title>Draft genome and description of Waterburya agarophytonicola gen. nov. sp. nov. (Pleurocapsales, Cyanobacteria): a seaweed symbiont.</title>
        <authorList>
            <person name="Bonthond G."/>
            <person name="Shalygin S."/>
            <person name="Bayer T."/>
            <person name="Weinberger F."/>
        </authorList>
    </citation>
    <scope>NUCLEOTIDE SEQUENCE</scope>
    <source>
        <strain evidence="2">KI4</strain>
    </source>
</reference>
<gene>
    <name evidence="2" type="ORF">I4641_16210</name>
</gene>
<proteinExistence type="predicted"/>
<dbReference type="SUPFAM" id="SSF49899">
    <property type="entry name" value="Concanavalin A-like lectins/glucanases"/>
    <property type="match status" value="1"/>
</dbReference>
<dbReference type="SUPFAM" id="SSF49299">
    <property type="entry name" value="PKD domain"/>
    <property type="match status" value="1"/>
</dbReference>
<keyword evidence="3" id="KW-1185">Reference proteome</keyword>
<dbReference type="InterPro" id="IPR013320">
    <property type="entry name" value="ConA-like_dom_sf"/>
</dbReference>
<organism evidence="2 3">
    <name type="scientific">Waterburya agarophytonicola KI4</name>
    <dbReference type="NCBI Taxonomy" id="2874699"/>
    <lineage>
        <taxon>Bacteria</taxon>
        <taxon>Bacillati</taxon>
        <taxon>Cyanobacteriota</taxon>
        <taxon>Cyanophyceae</taxon>
        <taxon>Pleurocapsales</taxon>
        <taxon>Hyellaceae</taxon>
        <taxon>Waterburya</taxon>
        <taxon>Waterburya agarophytonicola</taxon>
    </lineage>
</organism>
<dbReference type="RefSeq" id="WP_229641618.1">
    <property type="nucleotide sequence ID" value="NZ_JADWDC010000045.1"/>
</dbReference>
<dbReference type="InterPro" id="IPR013783">
    <property type="entry name" value="Ig-like_fold"/>
</dbReference>
<dbReference type="Proteomes" id="UP000729733">
    <property type="component" value="Unassembled WGS sequence"/>
</dbReference>
<evidence type="ECO:0000313" key="3">
    <source>
        <dbReference type="Proteomes" id="UP000729733"/>
    </source>
</evidence>
<dbReference type="InterPro" id="IPR041690">
    <property type="entry name" value="Cadherin_5"/>
</dbReference>
<name>A0A964BVG0_9CYAN</name>
<dbReference type="Gene3D" id="2.60.40.10">
    <property type="entry name" value="Immunoglobulins"/>
    <property type="match status" value="1"/>
</dbReference>
<evidence type="ECO:0000313" key="2">
    <source>
        <dbReference type="EMBL" id="MCC0178520.1"/>
    </source>
</evidence>
<dbReference type="Gene3D" id="2.60.40.2810">
    <property type="match status" value="1"/>
</dbReference>
<comment type="caution">
    <text evidence="2">The sequence shown here is derived from an EMBL/GenBank/DDBJ whole genome shotgun (WGS) entry which is preliminary data.</text>
</comment>
<protein>
    <submittedName>
        <fullName evidence="2">Cadherin-like domain-containing protein</fullName>
    </submittedName>
</protein>
<dbReference type="Pfam" id="PF17892">
    <property type="entry name" value="Cadherin_5"/>
    <property type="match status" value="1"/>
</dbReference>
<evidence type="ECO:0000259" key="1">
    <source>
        <dbReference type="Pfam" id="PF17892"/>
    </source>
</evidence>
<accession>A0A964BVG0</accession>
<dbReference type="Gene3D" id="2.60.120.200">
    <property type="match status" value="1"/>
</dbReference>
<dbReference type="EMBL" id="JADWDC010000045">
    <property type="protein sequence ID" value="MCC0178520.1"/>
    <property type="molecule type" value="Genomic_DNA"/>
</dbReference>
<sequence>MNTNHLYDERTVSLWFKVDEAENNDRLTIYEEDGGIQGLNIYVENNYLWFKTWSQTGNERSGYYLSTDAISSDTWHHAVIVLNTSQTEPFTAYLDGLSIDPQQGEQPKNIGVGVGGLNSVGDNLAADDSVYSVKDIQVYERSLSQAEVALLYQPNKEPVATEDISLTVENNQIILFPDFLLDNDLDPDRDTLKIEAVGNAVNGNVAQDSEGNIVFTPETNFNGDASFEYTVNDNRGGTATGIVNLMVLPETSPIPVGTNLHRLADWSAQLPFLNGFKSARRWLTQDINVTTNEEGQYINTWNTGEFSSLDLDENGWVKSIPEPEDELQYTSVGTILYRDLGVYPGGKYVVLYEGEGTIKYDFDAVKDESASTLGRDVIDVNPTNAGIWLSITDIDPNDTGNYLRDIHILPEEYEYADDQIFNPDFLEKIQPFNTLRFMDWMATNNSQQGEWSNRPTPESSVFSGEIASIESMVELANRTDTDPWFTIPHQATDEYITNFAKYVKNNLDPELQVYIEYSNEVWNRDFDQGWWVEDRGIEEFADSNVGDFGKRIDWYSKRTVEIAQMWDKVFDEDKARVIGVMSGQAANSWTAKRALEYHWAEDPLSSSEYGIDAIAFAPYFGSYLGKSIYEAEIESWTEDSDGGLDKLFEELNTGGLLEDAPPSGSLQQSYYWTEKYTNLADLHDLDLITYESGQHLRGNNGVEDNQSITNLFTTANKDPRMGEIYQEYFGTLNELGVDLSVNYTDVSGYNKWGSWGALEHINQSNSPKYNVLKSLTANNNNNNLPPRLGKINTNLSNLGIMVEGNTLNINANYTDVGLQDYHNVAFDWGDESPINTKQQTPLLGEIGIAEGSHVYNSVGTYTSTITVTDDDNLLAKKNVSVTVAKKIDIDWKPSSNSKQILLAGNGMVKVALFGDEDFDVTNIDLDSVKANDSRNSLLNNQGIKIVSNQISFQDVDLDGFQDLILAFDKSSLRSVVDTDDDLLINDSQIYVLGTFFQLETSFFFGAE</sequence>
<dbReference type="Pfam" id="PF13385">
    <property type="entry name" value="Laminin_G_3"/>
    <property type="match status" value="1"/>
</dbReference>
<dbReference type="InterPro" id="IPR035986">
    <property type="entry name" value="PKD_dom_sf"/>
</dbReference>
<dbReference type="CDD" id="cd00146">
    <property type="entry name" value="PKD"/>
    <property type="match status" value="1"/>
</dbReference>